<name>A0ACC2KWF3_PERAE</name>
<dbReference type="Proteomes" id="UP001234297">
    <property type="component" value="Chromosome 11"/>
</dbReference>
<evidence type="ECO:0000313" key="1">
    <source>
        <dbReference type="EMBL" id="KAJ8625298.1"/>
    </source>
</evidence>
<organism evidence="1 2">
    <name type="scientific">Persea americana</name>
    <name type="common">Avocado</name>
    <dbReference type="NCBI Taxonomy" id="3435"/>
    <lineage>
        <taxon>Eukaryota</taxon>
        <taxon>Viridiplantae</taxon>
        <taxon>Streptophyta</taxon>
        <taxon>Embryophyta</taxon>
        <taxon>Tracheophyta</taxon>
        <taxon>Spermatophyta</taxon>
        <taxon>Magnoliopsida</taxon>
        <taxon>Magnoliidae</taxon>
        <taxon>Laurales</taxon>
        <taxon>Lauraceae</taxon>
        <taxon>Persea</taxon>
    </lineage>
</organism>
<reference evidence="1 2" key="1">
    <citation type="journal article" date="2022" name="Hortic Res">
        <title>A haplotype resolved chromosomal level avocado genome allows analysis of novel avocado genes.</title>
        <authorList>
            <person name="Nath O."/>
            <person name="Fletcher S.J."/>
            <person name="Hayward A."/>
            <person name="Shaw L.M."/>
            <person name="Masouleh A.K."/>
            <person name="Furtado A."/>
            <person name="Henry R.J."/>
            <person name="Mitter N."/>
        </authorList>
    </citation>
    <scope>NUCLEOTIDE SEQUENCE [LARGE SCALE GENOMIC DNA]</scope>
    <source>
        <strain evidence="2">cv. Hass</strain>
    </source>
</reference>
<proteinExistence type="predicted"/>
<dbReference type="EMBL" id="CM056819">
    <property type="protein sequence ID" value="KAJ8625298.1"/>
    <property type="molecule type" value="Genomic_DNA"/>
</dbReference>
<keyword evidence="2" id="KW-1185">Reference proteome</keyword>
<sequence length="693" mass="77589">MAVSAAPVLQLFLPQDSKTLNPSPLDLLQTAPDLKSLQQIHAQILKSQSPQTPQITNKLITLYSLYNQMDSAQLTFQRTPIKQTFTWNMMIRGFSTHGFPQKALEFYSQMLHSNTPPDKFTYPFVLKACSAVSAIDEAQEAHGRAIRSGVASDIYIATALVDFYSKLGEVNVARQVFDDIPVKNVVSWNAMIAGYAFNGFDSDAVEGFREMLESGFEPNSSTVVSVLPAVARLEDLQEGKFIHEWVVRKGMELNEPILNSLIAMYGKCGELGYARQLFDEMPKKNDVSWSAIISVYAQKGSHTEALNLFHHMRILGVNPTAITVASVLSACADLVDLKQGTKIHGFCVKSGFELDLIVSTALVDMYAKCGCIEEAQWAFDVMPERNVVSWNAIISAYGLQGRGEDALVMFSRMQQDGIKPNKSTFVSIISACSHAGMMAEGLNCFHLMRRSYNIVPETKHYACVVDLLGRAGCLKEAYRFIERMPIAPDDVVWGALLGACRIHKDVVLGELVAKKIFELKPDEPSYYVLLANIYAAEGRWGDAQKLREVMNERKMKKEAGHSMIEEAGVPHSFIAGDFRHPEWEEIHKKMEEIGERLKNEGHRPDTSYVLHEVDEGLKDDRLAIHSERIALAFGLLKIGTGVPIRITKNLRVCGDCHTAFKMVSKIYGREIIVRDLNRFHRFEGGLCSCRDYW</sequence>
<accession>A0ACC2KWF3</accession>
<comment type="caution">
    <text evidence="1">The sequence shown here is derived from an EMBL/GenBank/DDBJ whole genome shotgun (WGS) entry which is preliminary data.</text>
</comment>
<gene>
    <name evidence="1" type="ORF">MRB53_033828</name>
</gene>
<evidence type="ECO:0000313" key="2">
    <source>
        <dbReference type="Proteomes" id="UP001234297"/>
    </source>
</evidence>
<protein>
    <submittedName>
        <fullName evidence="1">Uncharacterized protein</fullName>
    </submittedName>
</protein>